<evidence type="ECO:0000313" key="2">
    <source>
        <dbReference type="Proteomes" id="UP001054821"/>
    </source>
</evidence>
<dbReference type="EMBL" id="JAJFAZ020000002">
    <property type="protein sequence ID" value="KAI5343835.1"/>
    <property type="molecule type" value="Genomic_DNA"/>
</dbReference>
<dbReference type="Proteomes" id="UP001054821">
    <property type="component" value="Chromosome 2"/>
</dbReference>
<name>A0AAD4WHX5_PRUDU</name>
<evidence type="ECO:0000313" key="1">
    <source>
        <dbReference type="EMBL" id="KAI5343835.1"/>
    </source>
</evidence>
<gene>
    <name evidence="1" type="ORF">L3X38_011711</name>
</gene>
<comment type="caution">
    <text evidence="1">The sequence shown here is derived from an EMBL/GenBank/DDBJ whole genome shotgun (WGS) entry which is preliminary data.</text>
</comment>
<proteinExistence type="predicted"/>
<sequence>MFVRNFVGSDLSPPAAIVDGQGSLIFELDFGRFWDSDSGHFRPVFGVGPRTKVIPNRVLYLGKGVLSRDFEIFQRCVIALDTHMLPVTRDVGFFSGMTEPIRGVGISSIWGDDMMVSRDVGFSSVETDLIRGVRIFGVWGDDMIVRSHVAQVSRGVGFSSVETDLIRGVGISGVWGDDMIVRSHVAQVSCGVGFSGVETDPICGFGTSGIWGDYVIVRLPVA</sequence>
<protein>
    <submittedName>
        <fullName evidence="1">Uncharacterized protein</fullName>
    </submittedName>
</protein>
<reference evidence="1 2" key="1">
    <citation type="journal article" date="2022" name="G3 (Bethesda)">
        <title>Whole-genome sequence and methylome profiling of the almond [Prunus dulcis (Mill.) D.A. Webb] cultivar 'Nonpareil'.</title>
        <authorList>
            <person name="D'Amico-Willman K.M."/>
            <person name="Ouma W.Z."/>
            <person name="Meulia T."/>
            <person name="Sideli G.M."/>
            <person name="Gradziel T.M."/>
            <person name="Fresnedo-Ramirez J."/>
        </authorList>
    </citation>
    <scope>NUCLEOTIDE SEQUENCE [LARGE SCALE GENOMIC DNA]</scope>
    <source>
        <strain evidence="1">Clone GOH B32 T37-40</strain>
    </source>
</reference>
<keyword evidence="2" id="KW-1185">Reference proteome</keyword>
<organism evidence="1 2">
    <name type="scientific">Prunus dulcis</name>
    <name type="common">Almond</name>
    <name type="synonym">Amygdalus dulcis</name>
    <dbReference type="NCBI Taxonomy" id="3755"/>
    <lineage>
        <taxon>Eukaryota</taxon>
        <taxon>Viridiplantae</taxon>
        <taxon>Streptophyta</taxon>
        <taxon>Embryophyta</taxon>
        <taxon>Tracheophyta</taxon>
        <taxon>Spermatophyta</taxon>
        <taxon>Magnoliopsida</taxon>
        <taxon>eudicotyledons</taxon>
        <taxon>Gunneridae</taxon>
        <taxon>Pentapetalae</taxon>
        <taxon>rosids</taxon>
        <taxon>fabids</taxon>
        <taxon>Rosales</taxon>
        <taxon>Rosaceae</taxon>
        <taxon>Amygdaloideae</taxon>
        <taxon>Amygdaleae</taxon>
        <taxon>Prunus</taxon>
    </lineage>
</organism>
<accession>A0AAD4WHX5</accession>
<dbReference type="AlphaFoldDB" id="A0AAD4WHX5"/>